<dbReference type="PANTHER" id="PTHR43459:SF1">
    <property type="entry name" value="EG:BACN32G11.4 PROTEIN"/>
    <property type="match status" value="1"/>
</dbReference>
<dbReference type="AlphaFoldDB" id="A0A021VZ94"/>
<gene>
    <name evidence="3" type="ORF">N866_11795</name>
</gene>
<organism evidence="3 4">
    <name type="scientific">Actinotalea ferrariae CF5-4</name>
    <dbReference type="NCBI Taxonomy" id="948458"/>
    <lineage>
        <taxon>Bacteria</taxon>
        <taxon>Bacillati</taxon>
        <taxon>Actinomycetota</taxon>
        <taxon>Actinomycetes</taxon>
        <taxon>Micrococcales</taxon>
        <taxon>Cellulomonadaceae</taxon>
        <taxon>Actinotalea</taxon>
    </lineage>
</organism>
<dbReference type="GO" id="GO:0003824">
    <property type="term" value="F:catalytic activity"/>
    <property type="evidence" value="ECO:0007669"/>
    <property type="project" value="UniProtKB-ARBA"/>
</dbReference>
<name>A0A021VZ94_9CELL</name>
<dbReference type="SUPFAM" id="SSF52096">
    <property type="entry name" value="ClpP/crotonase"/>
    <property type="match status" value="1"/>
</dbReference>
<accession>A0A021VZ94</accession>
<dbReference type="Gene3D" id="1.10.12.10">
    <property type="entry name" value="Lyase 2-enoyl-coa Hydratase, Chain A, domain 2"/>
    <property type="match status" value="1"/>
</dbReference>
<dbReference type="Gene3D" id="3.90.226.10">
    <property type="entry name" value="2-enoyl-CoA Hydratase, Chain A, domain 1"/>
    <property type="match status" value="1"/>
</dbReference>
<dbReference type="EMBL" id="AXCW01000034">
    <property type="protein sequence ID" value="EYR64377.1"/>
    <property type="molecule type" value="Genomic_DNA"/>
</dbReference>
<evidence type="ECO:0000313" key="4">
    <source>
        <dbReference type="Proteomes" id="UP000019753"/>
    </source>
</evidence>
<dbReference type="CDD" id="cd06558">
    <property type="entry name" value="crotonase-like"/>
    <property type="match status" value="1"/>
</dbReference>
<dbReference type="Proteomes" id="UP000019753">
    <property type="component" value="Unassembled WGS sequence"/>
</dbReference>
<proteinExistence type="inferred from homology"/>
<feature type="region of interest" description="Disordered" evidence="2">
    <location>
        <begin position="1"/>
        <end position="21"/>
    </location>
</feature>
<dbReference type="InterPro" id="IPR029045">
    <property type="entry name" value="ClpP/crotonase-like_dom_sf"/>
</dbReference>
<evidence type="ECO:0000313" key="3">
    <source>
        <dbReference type="EMBL" id="EYR64377.1"/>
    </source>
</evidence>
<dbReference type="InterPro" id="IPR014748">
    <property type="entry name" value="Enoyl-CoA_hydra_C"/>
</dbReference>
<dbReference type="RefSeq" id="WP_081802341.1">
    <property type="nucleotide sequence ID" value="NZ_AXCW01000034.1"/>
</dbReference>
<dbReference type="Pfam" id="PF00378">
    <property type="entry name" value="ECH_1"/>
    <property type="match status" value="1"/>
</dbReference>
<dbReference type="OrthoDB" id="9777711at2"/>
<evidence type="ECO:0000256" key="2">
    <source>
        <dbReference type="SAM" id="MobiDB-lite"/>
    </source>
</evidence>
<evidence type="ECO:0000256" key="1">
    <source>
        <dbReference type="ARBA" id="ARBA00005254"/>
    </source>
</evidence>
<comment type="caution">
    <text evidence="3">The sequence shown here is derived from an EMBL/GenBank/DDBJ whole genome shotgun (WGS) entry which is preliminary data.</text>
</comment>
<comment type="similarity">
    <text evidence="1">Belongs to the enoyl-CoA hydratase/isomerase family.</text>
</comment>
<dbReference type="InterPro" id="IPR001753">
    <property type="entry name" value="Enoyl-CoA_hydra/iso"/>
</dbReference>
<protein>
    <submittedName>
        <fullName evidence="3">Crotonase</fullName>
    </submittedName>
</protein>
<reference evidence="3 4" key="1">
    <citation type="submission" date="2014-01" db="EMBL/GenBank/DDBJ databases">
        <title>Actinotalea ferrariae CF5-4.</title>
        <authorList>
            <person name="Chen F."/>
            <person name="Li Y."/>
            <person name="Wang G."/>
        </authorList>
    </citation>
    <scope>NUCLEOTIDE SEQUENCE [LARGE SCALE GENOMIC DNA]</scope>
    <source>
        <strain evidence="3 4">CF5-4</strain>
    </source>
</reference>
<dbReference type="PANTHER" id="PTHR43459">
    <property type="entry name" value="ENOYL-COA HYDRATASE"/>
    <property type="match status" value="1"/>
</dbReference>
<sequence length="280" mass="29013">MSDQPAGNAAEPPGADDLQRTEAGIRTTVSGPVAEVVLDRPARLNTLDEPALRALRAVFEELAGRTGLRAVLLRGEGRAFCAGRDISGVDPRADDAEGFLADLVHPVLAAVRSVPVPVVAAVQGAALGVGLGLMAAADVIYAGRSARLGSPFHRIGAVLDSGGHALLVDRLGPHRAMDLILTGELLDGEEAARVGLVSRVVEDEALLDRVRALVAAVADGPTAAFVESKRIVAGLAARRGASSGLLQDEARAQGAASRTDDYVEGFLAFQQKRPPTFTGR</sequence>
<keyword evidence="4" id="KW-1185">Reference proteome</keyword>